<keyword evidence="1" id="KW-0732">Signal</keyword>
<name>A0A916WWP3_9HYPH</name>
<reference evidence="2" key="1">
    <citation type="journal article" date="2014" name="Int. J. Syst. Evol. Microbiol.">
        <title>Complete genome sequence of Corynebacterium casei LMG S-19264T (=DSM 44701T), isolated from a smear-ripened cheese.</title>
        <authorList>
            <consortium name="US DOE Joint Genome Institute (JGI-PGF)"/>
            <person name="Walter F."/>
            <person name="Albersmeier A."/>
            <person name="Kalinowski J."/>
            <person name="Ruckert C."/>
        </authorList>
    </citation>
    <scope>NUCLEOTIDE SEQUENCE</scope>
    <source>
        <strain evidence="2">CGMCC 1.12426</strain>
    </source>
</reference>
<dbReference type="Proteomes" id="UP000605148">
    <property type="component" value="Unassembled WGS sequence"/>
</dbReference>
<organism evidence="2 3">
    <name type="scientific">Roseibium aquae</name>
    <dbReference type="NCBI Taxonomy" id="1323746"/>
    <lineage>
        <taxon>Bacteria</taxon>
        <taxon>Pseudomonadati</taxon>
        <taxon>Pseudomonadota</taxon>
        <taxon>Alphaproteobacteria</taxon>
        <taxon>Hyphomicrobiales</taxon>
        <taxon>Stappiaceae</taxon>
        <taxon>Roseibium</taxon>
    </lineage>
</organism>
<dbReference type="AlphaFoldDB" id="A0A916WWP3"/>
<reference evidence="2" key="2">
    <citation type="submission" date="2020-09" db="EMBL/GenBank/DDBJ databases">
        <authorList>
            <person name="Sun Q."/>
            <person name="Zhou Y."/>
        </authorList>
    </citation>
    <scope>NUCLEOTIDE SEQUENCE</scope>
    <source>
        <strain evidence="2">CGMCC 1.12426</strain>
    </source>
</reference>
<keyword evidence="3" id="KW-1185">Reference proteome</keyword>
<sequence length="192" mass="21489">MRQSVFAAGLAVAVMTVPTFVFAGGNVRSCYEQVVVPAAYQTVQKTVLVKPATQRVVHTEPVYGYRTRQVVVQPERITYRTVAPVYQTRHDRVLVRPASVGWEYQMRKGRKVLCKVEHPAVYQTVARTVLVKPGGKVAVRQAAIYGTVQEKVVIHPAGRHVVTEPAIYKTVHQKVKVSEARTAWRPVSARCR</sequence>
<dbReference type="OrthoDB" id="7622008at2"/>
<evidence type="ECO:0000313" key="2">
    <source>
        <dbReference type="EMBL" id="GGB36342.1"/>
    </source>
</evidence>
<protein>
    <submittedName>
        <fullName evidence="2">Uncharacterized protein</fullName>
    </submittedName>
</protein>
<feature type="signal peptide" evidence="1">
    <location>
        <begin position="1"/>
        <end position="23"/>
    </location>
</feature>
<evidence type="ECO:0000256" key="1">
    <source>
        <dbReference type="SAM" id="SignalP"/>
    </source>
</evidence>
<accession>A0A916WWP3</accession>
<evidence type="ECO:0000313" key="3">
    <source>
        <dbReference type="Proteomes" id="UP000605148"/>
    </source>
</evidence>
<proteinExistence type="predicted"/>
<comment type="caution">
    <text evidence="2">The sequence shown here is derived from an EMBL/GenBank/DDBJ whole genome shotgun (WGS) entry which is preliminary data.</text>
</comment>
<dbReference type="EMBL" id="BMFA01000001">
    <property type="protein sequence ID" value="GGB36342.1"/>
    <property type="molecule type" value="Genomic_DNA"/>
</dbReference>
<gene>
    <name evidence="2" type="ORF">GCM10011316_05620</name>
</gene>
<dbReference type="RefSeq" id="WP_150494212.1">
    <property type="nucleotide sequence ID" value="NZ_BMFA01000001.1"/>
</dbReference>
<feature type="chain" id="PRO_5036747174" evidence="1">
    <location>
        <begin position="24"/>
        <end position="192"/>
    </location>
</feature>